<dbReference type="InterPro" id="IPR011250">
    <property type="entry name" value="OMP/PagP_B-barrel"/>
</dbReference>
<gene>
    <name evidence="2" type="ORF">V1468_09895</name>
</gene>
<dbReference type="PANTHER" id="PTHR36920:SF1">
    <property type="entry name" value="OUTER MEMBRANE PROTEIN W"/>
    <property type="match status" value="1"/>
</dbReference>
<evidence type="ECO:0000256" key="1">
    <source>
        <dbReference type="SAM" id="SignalP"/>
    </source>
</evidence>
<dbReference type="Pfam" id="PF03922">
    <property type="entry name" value="OmpW"/>
    <property type="match status" value="1"/>
</dbReference>
<feature type="chain" id="PRO_5046159323" evidence="1">
    <location>
        <begin position="20"/>
        <end position="206"/>
    </location>
</feature>
<comment type="caution">
    <text evidence="2">The sequence shown here is derived from an EMBL/GenBank/DDBJ whole genome shotgun (WGS) entry which is preliminary data.</text>
</comment>
<organism evidence="2 3">
    <name type="scientific">Winogradskyella poriferorum</name>
    <dbReference type="NCBI Taxonomy" id="307627"/>
    <lineage>
        <taxon>Bacteria</taxon>
        <taxon>Pseudomonadati</taxon>
        <taxon>Bacteroidota</taxon>
        <taxon>Flavobacteriia</taxon>
        <taxon>Flavobacteriales</taxon>
        <taxon>Flavobacteriaceae</taxon>
        <taxon>Winogradskyella</taxon>
    </lineage>
</organism>
<dbReference type="Gene3D" id="2.40.160.20">
    <property type="match status" value="1"/>
</dbReference>
<dbReference type="RefSeq" id="WP_331810083.1">
    <property type="nucleotide sequence ID" value="NZ_JAZHOU010000003.1"/>
</dbReference>
<protein>
    <submittedName>
        <fullName evidence="2">OmpW family outer membrane protein</fullName>
    </submittedName>
</protein>
<dbReference type="EMBL" id="JAZHOU010000003">
    <property type="protein sequence ID" value="MEF3079318.1"/>
    <property type="molecule type" value="Genomic_DNA"/>
</dbReference>
<dbReference type="SUPFAM" id="SSF56925">
    <property type="entry name" value="OMPA-like"/>
    <property type="match status" value="1"/>
</dbReference>
<feature type="signal peptide" evidence="1">
    <location>
        <begin position="1"/>
        <end position="19"/>
    </location>
</feature>
<proteinExistence type="predicted"/>
<dbReference type="InterPro" id="IPR005618">
    <property type="entry name" value="OMPW"/>
</dbReference>
<keyword evidence="1" id="KW-0732">Signal</keyword>
<accession>A0ABU7W5R4</accession>
<name>A0ABU7W5R4_9FLAO</name>
<evidence type="ECO:0000313" key="2">
    <source>
        <dbReference type="EMBL" id="MEF3079318.1"/>
    </source>
</evidence>
<sequence length="206" mass="22924">MKNLLLFALLIGLTFNLNAQDTDATDDYNRWQARLRLISVIPSPGDDIDGADVDLSTAFVPELDFTYFFSKNWAAELILGTAKHDVDLNIDGGGSVDLGHVWLLPPTLNLQYHFYADDFKPYVGAGINYTIFYGVDEGDLDDIEYDNALGFSLQAGLDYNLNDKWFLNLDIKKLFLKTDVTVNGDPDTSEVNIDPLIIGLGVGMKF</sequence>
<evidence type="ECO:0000313" key="3">
    <source>
        <dbReference type="Proteomes" id="UP001356704"/>
    </source>
</evidence>
<dbReference type="PANTHER" id="PTHR36920">
    <property type="match status" value="1"/>
</dbReference>
<reference evidence="2 3" key="1">
    <citation type="submission" date="2024-02" db="EMBL/GenBank/DDBJ databases">
        <title>Winogradskyella poriferorum JCM 12885.</title>
        <authorList>
            <person name="Zhang D.-F."/>
            <person name="Fu Z.-Y."/>
        </authorList>
    </citation>
    <scope>NUCLEOTIDE SEQUENCE [LARGE SCALE GENOMIC DNA]</scope>
    <source>
        <strain evidence="2 3">JCM 12885</strain>
    </source>
</reference>
<dbReference type="Proteomes" id="UP001356704">
    <property type="component" value="Unassembled WGS sequence"/>
</dbReference>
<keyword evidence="3" id="KW-1185">Reference proteome</keyword>